<protein>
    <submittedName>
        <fullName evidence="1">Uncharacterized protein</fullName>
    </submittedName>
</protein>
<evidence type="ECO:0000313" key="1">
    <source>
        <dbReference type="EnsemblMetazoa" id="GAUT045726-PA"/>
    </source>
</evidence>
<dbReference type="VEuPathDB" id="VectorBase:GAUT045726"/>
<name>A0A1A9VS30_GLOAU</name>
<dbReference type="AlphaFoldDB" id="A0A1A9VS30"/>
<dbReference type="Proteomes" id="UP000078200">
    <property type="component" value="Unassembled WGS sequence"/>
</dbReference>
<proteinExistence type="predicted"/>
<evidence type="ECO:0000313" key="2">
    <source>
        <dbReference type="Proteomes" id="UP000078200"/>
    </source>
</evidence>
<keyword evidence="2" id="KW-1185">Reference proteome</keyword>
<reference evidence="1" key="1">
    <citation type="submission" date="2020-05" db="UniProtKB">
        <authorList>
            <consortium name="EnsemblMetazoa"/>
        </authorList>
    </citation>
    <scope>IDENTIFICATION</scope>
    <source>
        <strain evidence="1">TTRI</strain>
    </source>
</reference>
<dbReference type="EnsemblMetazoa" id="GAUT045726-RA">
    <property type="protein sequence ID" value="GAUT045726-PA"/>
    <property type="gene ID" value="GAUT045726"/>
</dbReference>
<organism evidence="1 2">
    <name type="scientific">Glossina austeni</name>
    <name type="common">Savannah tsetse fly</name>
    <dbReference type="NCBI Taxonomy" id="7395"/>
    <lineage>
        <taxon>Eukaryota</taxon>
        <taxon>Metazoa</taxon>
        <taxon>Ecdysozoa</taxon>
        <taxon>Arthropoda</taxon>
        <taxon>Hexapoda</taxon>
        <taxon>Insecta</taxon>
        <taxon>Pterygota</taxon>
        <taxon>Neoptera</taxon>
        <taxon>Endopterygota</taxon>
        <taxon>Diptera</taxon>
        <taxon>Brachycera</taxon>
        <taxon>Muscomorpha</taxon>
        <taxon>Hippoboscoidea</taxon>
        <taxon>Glossinidae</taxon>
        <taxon>Glossina</taxon>
    </lineage>
</organism>
<accession>A0A1A9VS30</accession>
<sequence length="208" mass="23842">MGKCRLQGRHWYQCRDEPVMVSSSNSVKEITQGRVEESQQYKTRIDTENRKPNNQRGCISSVLNLVTSRTRSLFEKLYQFDVRHGVSLFIETSLTILTSKCPCSFSSGNKSKLPGRAKPYQDTTWIYVVLCCANFLKLTSGRQKFETYCKTDKVPIEANTPPPYLSTKPQRTKIKQQRRAPTHLNMQAKYCVLQVNGNHPVAKNFANK</sequence>